<keyword evidence="3" id="KW-1185">Reference proteome</keyword>
<sequence>MGEFNHLHDDLENDPQKFFDYYRMRQETFRYILIGIEAAIAKTYLTTGSSFKTLGYSFRIFDVTVGRIVQGTCKAIWEKFANTHTPFPSTDEQLDSIVERFWGKWKFPNCVGCIDGKHVRIRNPEHSGSMYRNYKQYFSIVLQGVAGPYYKFIAIDVGACVKECDGTTENTQEHTHITRRIHFGQADRRLHAANNFVARRIARNFRRIPPFTTHSRNRIRQDDRSTSCSVSTCEQGFLHVCVGLVLTAKVSSSGAFAGWRHGVRTWHGLRSHCRPPVVPGSTTELALTLRRCAASGLSVFAGRATDLEPEGATFSTRILNSAECASLDKDVATTTQLSTICGDRPEQDPRHAHLSFCSIPNVLHRIEVSVSFADVGRWHVCQGIYFVRRKQSPYKGFTIGLNCALLTQGICRLVCLATQSYPAIDVYQRLPQLIRHVGTVPGGDAAKSMNSQHTLGTLAQGNPSACTTSEMKYPIRLAEKRGRDKGDIAMRINCAIATKLNALNSSAVLSSHCVYQWDFKRRPFYFIVGKPISKFNTGARPPGTCRSVERAERTGEEPRIFRSLSVRVRDGRAVVQSQVLGQFPVRCGLLILLLVRATPHRGSSFTELPPKHGSCLQDGNPQRSINSRSKGATIRVKLTRTSSATSPLRARCSVLVAPRVSVGLLKAANPYLNWWNNCSKRGLESRRGLKRGEHGEAQKLKGGGNGRSPRKPAGLRRRTARFPLAKNPGVTRPGIKPDGVRFGVVVTQVCASPQRTGFDLRWSRRRVPHAGNTKRTLPLCYSRCSSYHSFVAPFSTKVCLVDSRVKLEMELLAGKKRCSQSDGHGPYLQTILEVTYRPFLRYTEDRNQRVLLDWESHPQRGADRWRFLEHRPPAMPPCPTISSGYYSVEARSEVANQAVAHTGDSSIIQILHDTLSGVSHASLKGEEVDSVVFGIGISVCWKGGEGVAFQLIFRQLPLHFFPPSRNPSPLDPSHLDNNPSLHSPAVQPAIPRRGTLSVLNYGVKKTPTNTCTLKWPINSLRVTFPGRHRPLVSSSRPSGNAGIPVMQYRLNQRVLPHCPFPPNPPARHPTFHLPLCERGKKLGGSKYEDHAVGVLRSEFSTRDERYRILCLRVTPHLVFSPRWEVGVHVLEMPGKGHAQVSECGNPLVTPENLDQAPCVPSLQQGDPLARRRSAWHRIVLSDILAAEERGALPIDLSRSSAWQEAGFSGCWSLRRGFQCKQVLEMCDSQGAIVLPYLELYLTADPFEIVIMLTVCETQRAEEDPEGNLIAVMYRRIVQGDTHSKIEAVKTSPISENLTADMMKLPSLNHVHVRHWLDQTVDVRFNISTGPCMWPSSESYRHDVEGLRGEPLNQFWALFLES</sequence>
<feature type="compositionally biased region" description="Polar residues" evidence="1">
    <location>
        <begin position="617"/>
        <end position="627"/>
    </location>
</feature>
<evidence type="ECO:0000313" key="2">
    <source>
        <dbReference type="EMBL" id="KAJ8877800.1"/>
    </source>
</evidence>
<feature type="region of interest" description="Disordered" evidence="1">
    <location>
        <begin position="686"/>
        <end position="718"/>
    </location>
</feature>
<feature type="region of interest" description="Disordered" evidence="1">
    <location>
        <begin position="605"/>
        <end position="627"/>
    </location>
</feature>
<evidence type="ECO:0000313" key="3">
    <source>
        <dbReference type="Proteomes" id="UP001159363"/>
    </source>
</evidence>
<dbReference type="Proteomes" id="UP001159363">
    <property type="component" value="Chromosome 7"/>
</dbReference>
<feature type="compositionally biased region" description="Basic and acidic residues" evidence="1">
    <location>
        <begin position="686"/>
        <end position="699"/>
    </location>
</feature>
<evidence type="ECO:0000256" key="1">
    <source>
        <dbReference type="SAM" id="MobiDB-lite"/>
    </source>
</evidence>
<protein>
    <recommendedName>
        <fullName evidence="4">DDE Tnp4 domain-containing protein</fullName>
    </recommendedName>
</protein>
<dbReference type="EMBL" id="JARBHB010000008">
    <property type="protein sequence ID" value="KAJ8877800.1"/>
    <property type="molecule type" value="Genomic_DNA"/>
</dbReference>
<comment type="caution">
    <text evidence="2">The sequence shown here is derived from an EMBL/GenBank/DDBJ whole genome shotgun (WGS) entry which is preliminary data.</text>
</comment>
<proteinExistence type="predicted"/>
<feature type="compositionally biased region" description="Basic residues" evidence="1">
    <location>
        <begin position="708"/>
        <end position="718"/>
    </location>
</feature>
<accession>A0ABQ9H0H2</accession>
<organism evidence="2 3">
    <name type="scientific">Dryococelus australis</name>
    <dbReference type="NCBI Taxonomy" id="614101"/>
    <lineage>
        <taxon>Eukaryota</taxon>
        <taxon>Metazoa</taxon>
        <taxon>Ecdysozoa</taxon>
        <taxon>Arthropoda</taxon>
        <taxon>Hexapoda</taxon>
        <taxon>Insecta</taxon>
        <taxon>Pterygota</taxon>
        <taxon>Neoptera</taxon>
        <taxon>Polyneoptera</taxon>
        <taxon>Phasmatodea</taxon>
        <taxon>Verophasmatodea</taxon>
        <taxon>Anareolatae</taxon>
        <taxon>Phasmatidae</taxon>
        <taxon>Eurycanthinae</taxon>
        <taxon>Dryococelus</taxon>
    </lineage>
</organism>
<reference evidence="2 3" key="1">
    <citation type="submission" date="2023-02" db="EMBL/GenBank/DDBJ databases">
        <title>LHISI_Scaffold_Assembly.</title>
        <authorList>
            <person name="Stuart O.P."/>
            <person name="Cleave R."/>
            <person name="Magrath M.J.L."/>
            <person name="Mikheyev A.S."/>
        </authorList>
    </citation>
    <scope>NUCLEOTIDE SEQUENCE [LARGE SCALE GENOMIC DNA]</scope>
    <source>
        <strain evidence="2">Daus_M_001</strain>
        <tissue evidence="2">Leg muscle</tissue>
    </source>
</reference>
<gene>
    <name evidence="2" type="ORF">PR048_022257</name>
</gene>
<evidence type="ECO:0008006" key="4">
    <source>
        <dbReference type="Google" id="ProtNLM"/>
    </source>
</evidence>
<name>A0ABQ9H0H2_9NEOP</name>